<sequence length="435" mass="44866">MKMRPLLFAALCGAAAPLLAADGDPDPGFASGNLAINSIQGPLYQLGESGAALGEDGSIVVAGVTGVTNGSIAARFAVARFLPNGAIDSGFGSGGFAQVDFSNGAADYPAYGNRIVRAPGGKWLVAGRVGSSYDVGIARLLPNGALDQSYGNLGRNQIDPGTSQDVLADMQVDESGRAWLLIDKVPDAIVRFDAAGQLDTSWNGTGQLNLPNNAAILSFARDAQGRILLGGATFTANEYPMIVRRLLPDGSLDTSFGTQGTASFTPDQRGYVKKLLPLPDGRILAIGTSNLAAGASNVGRITVLRLLADGQPDTSYGNGGVRIVDFAGEERSGAVYDVMAALGADGKLVIGRPVVEPERAVRLVRLLANGQPDETFGVQGKRSVLTGSGYPLLTLAGVMLAPGRLILAGIYNGGNGRTHYAGAWLDGDGIFRSGF</sequence>
<proteinExistence type="predicted"/>
<accession>A0ABT1QWW9</accession>
<dbReference type="Pfam" id="PF17164">
    <property type="entry name" value="DUF5122"/>
    <property type="match status" value="5"/>
</dbReference>
<evidence type="ECO:0000313" key="3">
    <source>
        <dbReference type="Proteomes" id="UP001165498"/>
    </source>
</evidence>
<organism evidence="2 3">
    <name type="scientific">Tahibacter harae</name>
    <dbReference type="NCBI Taxonomy" id="2963937"/>
    <lineage>
        <taxon>Bacteria</taxon>
        <taxon>Pseudomonadati</taxon>
        <taxon>Pseudomonadota</taxon>
        <taxon>Gammaproteobacteria</taxon>
        <taxon>Lysobacterales</taxon>
        <taxon>Rhodanobacteraceae</taxon>
        <taxon>Tahibacter</taxon>
    </lineage>
</organism>
<gene>
    <name evidence="2" type="ORF">NM961_18895</name>
</gene>
<dbReference type="RefSeq" id="WP_255915975.1">
    <property type="nucleotide sequence ID" value="NZ_JANFQO010000021.1"/>
</dbReference>
<evidence type="ECO:0000256" key="1">
    <source>
        <dbReference type="SAM" id="SignalP"/>
    </source>
</evidence>
<comment type="caution">
    <text evidence="2">The sequence shown here is derived from an EMBL/GenBank/DDBJ whole genome shotgun (WGS) entry which is preliminary data.</text>
</comment>
<protein>
    <recommendedName>
        <fullName evidence="4">Delta-60 repeat protein</fullName>
    </recommendedName>
</protein>
<keyword evidence="3" id="KW-1185">Reference proteome</keyword>
<dbReference type="EMBL" id="JANFQO010000021">
    <property type="protein sequence ID" value="MCQ4166785.1"/>
    <property type="molecule type" value="Genomic_DNA"/>
</dbReference>
<dbReference type="Proteomes" id="UP001165498">
    <property type="component" value="Unassembled WGS sequence"/>
</dbReference>
<feature type="signal peptide" evidence="1">
    <location>
        <begin position="1"/>
        <end position="20"/>
    </location>
</feature>
<feature type="chain" id="PRO_5046546464" description="Delta-60 repeat protein" evidence="1">
    <location>
        <begin position="21"/>
        <end position="435"/>
    </location>
</feature>
<name>A0ABT1QWW9_9GAMM</name>
<keyword evidence="1" id="KW-0732">Signal</keyword>
<reference evidence="2" key="1">
    <citation type="submission" date="2022-07" db="EMBL/GenBank/DDBJ databases">
        <title>Tahibacter sp., a new gammaproteobacterium isolated from the silt sample collected at pig farm.</title>
        <authorList>
            <person name="Chen H."/>
        </authorList>
    </citation>
    <scope>NUCLEOTIDE SEQUENCE</scope>
    <source>
        <strain evidence="2">P2K</strain>
    </source>
</reference>
<dbReference type="InterPro" id="IPR013431">
    <property type="entry name" value="Delta_60_rpt"/>
</dbReference>
<evidence type="ECO:0000313" key="2">
    <source>
        <dbReference type="EMBL" id="MCQ4166785.1"/>
    </source>
</evidence>
<evidence type="ECO:0008006" key="4">
    <source>
        <dbReference type="Google" id="ProtNLM"/>
    </source>
</evidence>
<dbReference type="NCBIfam" id="TIGR02608">
    <property type="entry name" value="delta_60_rpt"/>
    <property type="match status" value="6"/>
</dbReference>
<dbReference type="Gene3D" id="2.80.10.50">
    <property type="match status" value="3"/>
</dbReference>